<protein>
    <recommendedName>
        <fullName evidence="1">non-specific serine/threonine protein kinase</fullName>
        <ecNumber evidence="1">2.7.11.1</ecNumber>
    </recommendedName>
</protein>
<dbReference type="InterPro" id="IPR027417">
    <property type="entry name" value="P-loop_NTPase"/>
</dbReference>
<dbReference type="InterPro" id="IPR010624">
    <property type="entry name" value="KaiC_dom"/>
</dbReference>
<accession>A0A940MZR8</accession>
<dbReference type="InterPro" id="IPR051347">
    <property type="entry name" value="Circadian_clock_KaiC-rel"/>
</dbReference>
<dbReference type="InterPro" id="IPR003593">
    <property type="entry name" value="AAA+_ATPase"/>
</dbReference>
<dbReference type="EC" id="2.7.11.1" evidence="1"/>
<evidence type="ECO:0000256" key="6">
    <source>
        <dbReference type="ARBA" id="ARBA00022801"/>
    </source>
</evidence>
<dbReference type="PANTHER" id="PTHR42926:SF1">
    <property type="entry name" value="CIRCADIAN CLOCK OSCILLATOR PROTEIN KAIC 1"/>
    <property type="match status" value="1"/>
</dbReference>
<dbReference type="EMBL" id="JAGIZA010000004">
    <property type="protein sequence ID" value="MBP0492665.1"/>
    <property type="molecule type" value="Genomic_DNA"/>
</dbReference>
<proteinExistence type="predicted"/>
<keyword evidence="3" id="KW-0808">Transferase</keyword>
<dbReference type="GO" id="GO:0016787">
    <property type="term" value="F:hydrolase activity"/>
    <property type="evidence" value="ECO:0007669"/>
    <property type="project" value="UniProtKB-KW"/>
</dbReference>
<evidence type="ECO:0000256" key="4">
    <source>
        <dbReference type="ARBA" id="ARBA00022737"/>
    </source>
</evidence>
<dbReference type="GO" id="GO:0004674">
    <property type="term" value="F:protein serine/threonine kinase activity"/>
    <property type="evidence" value="ECO:0007669"/>
    <property type="project" value="UniProtKB-EC"/>
</dbReference>
<evidence type="ECO:0000313" key="8">
    <source>
        <dbReference type="EMBL" id="MBP0492665.1"/>
    </source>
</evidence>
<dbReference type="PIRSF" id="PIRSF039117">
    <property type="entry name" value="KaiC"/>
    <property type="match status" value="1"/>
</dbReference>
<dbReference type="PRINTS" id="PR01874">
    <property type="entry name" value="DNAREPAIRADA"/>
</dbReference>
<keyword evidence="6" id="KW-0378">Hydrolase</keyword>
<dbReference type="PROSITE" id="PS51146">
    <property type="entry name" value="KAIC"/>
    <property type="match status" value="2"/>
</dbReference>
<keyword evidence="9" id="KW-1185">Reference proteome</keyword>
<gene>
    <name evidence="8" type="ORF">J5Y10_07725</name>
</gene>
<dbReference type="SMART" id="SM00382">
    <property type="entry name" value="AAA"/>
    <property type="match status" value="2"/>
</dbReference>
<evidence type="ECO:0000313" key="9">
    <source>
        <dbReference type="Proteomes" id="UP000677537"/>
    </source>
</evidence>
<evidence type="ECO:0000256" key="2">
    <source>
        <dbReference type="ARBA" id="ARBA00022553"/>
    </source>
</evidence>
<dbReference type="Proteomes" id="UP000677537">
    <property type="component" value="Unassembled WGS sequence"/>
</dbReference>
<dbReference type="InterPro" id="IPR014774">
    <property type="entry name" value="KaiC-like_dom"/>
</dbReference>
<feature type="domain" description="KaiC" evidence="7">
    <location>
        <begin position="251"/>
        <end position="483"/>
    </location>
</feature>
<name>A0A940MZR8_9PROT</name>
<evidence type="ECO:0000256" key="1">
    <source>
        <dbReference type="ARBA" id="ARBA00012513"/>
    </source>
</evidence>
<dbReference type="InterPro" id="IPR030665">
    <property type="entry name" value="KaiC"/>
</dbReference>
<dbReference type="SUPFAM" id="SSF52540">
    <property type="entry name" value="P-loop containing nucleoside triphosphate hydrolases"/>
    <property type="match status" value="2"/>
</dbReference>
<feature type="domain" description="KaiC" evidence="7">
    <location>
        <begin position="9"/>
        <end position="249"/>
    </location>
</feature>
<dbReference type="Pfam" id="PF06745">
    <property type="entry name" value="ATPase"/>
    <property type="match status" value="2"/>
</dbReference>
<keyword evidence="4" id="KW-0677">Repeat</keyword>
<dbReference type="CDD" id="cd19488">
    <property type="entry name" value="KaiC-like_N"/>
    <property type="match status" value="1"/>
</dbReference>
<evidence type="ECO:0000256" key="3">
    <source>
        <dbReference type="ARBA" id="ARBA00022679"/>
    </source>
</evidence>
<sequence>MDRRTQPPELARTGVPGLDDVLSGGLSPGHMFLLEGSPGTGKTTVALRFLLEGAAQGERGLYITLSETDRELRAGAASHGWTLPEAVEVFELVPPESLLDEAQQQSLLYSSDLELGEATRQIFQAYERLQPVRVVLDSLSEIRLLAQSSLRYRRQILALKHYFARLGATVLLLDDLTSEAFDKTVHSVVHGVIRLEELSPAYGAERRRLRVSKYRGRSFRGGYHDFTIRTGGVHVYPRLIAAEHRTGFDRHRTTSGIGALDALLGGGIEQGSSALILGPAGTGKSIFTLQFMAAAIAGGGRAAMFVFDEELGLLFERAAQLGFDLRAMRDSGALHIEQVDAAELSPGEFTHRVRERVDFAGSKTVVIDSLNGYQAAMPDENALVLHVHELLQYLNRQGATTFLTVAQHGLVGDMKSPVDVTYLADTVILLRYFEALGRVRRAVSVIKKRTGAHEDTIREYRIGRTGLVFGAPIDKFQGVLRGVPTFAGAPGPLLDLLEPD</sequence>
<comment type="caution">
    <text evidence="8">The sequence shown here is derived from an EMBL/GenBank/DDBJ whole genome shotgun (WGS) entry which is preliminary data.</text>
</comment>
<keyword evidence="2" id="KW-0597">Phosphoprotein</keyword>
<keyword evidence="5" id="KW-0418">Kinase</keyword>
<dbReference type="Gene3D" id="3.40.50.300">
    <property type="entry name" value="P-loop containing nucleotide triphosphate hydrolases"/>
    <property type="match status" value="2"/>
</dbReference>
<dbReference type="GO" id="GO:0005524">
    <property type="term" value="F:ATP binding"/>
    <property type="evidence" value="ECO:0007669"/>
    <property type="project" value="InterPro"/>
</dbReference>
<reference evidence="8" key="1">
    <citation type="submission" date="2021-03" db="EMBL/GenBank/DDBJ databases">
        <authorList>
            <person name="So Y."/>
        </authorList>
    </citation>
    <scope>NUCLEOTIDE SEQUENCE</scope>
    <source>
        <strain evidence="8">SG15</strain>
    </source>
</reference>
<dbReference type="PANTHER" id="PTHR42926">
    <property type="match status" value="1"/>
</dbReference>
<dbReference type="RefSeq" id="WP_209372411.1">
    <property type="nucleotide sequence ID" value="NZ_JAGIZA010000004.1"/>
</dbReference>
<dbReference type="AlphaFoldDB" id="A0A940MZR8"/>
<evidence type="ECO:0000256" key="5">
    <source>
        <dbReference type="ARBA" id="ARBA00022777"/>
    </source>
</evidence>
<evidence type="ECO:0000259" key="7">
    <source>
        <dbReference type="PROSITE" id="PS51146"/>
    </source>
</evidence>
<organism evidence="8 9">
    <name type="scientific">Roseomonas indoligenes</name>
    <dbReference type="NCBI Taxonomy" id="2820811"/>
    <lineage>
        <taxon>Bacteria</taxon>
        <taxon>Pseudomonadati</taxon>
        <taxon>Pseudomonadota</taxon>
        <taxon>Alphaproteobacteria</taxon>
        <taxon>Acetobacterales</taxon>
        <taxon>Roseomonadaceae</taxon>
        <taxon>Roseomonas</taxon>
    </lineage>
</organism>